<feature type="region of interest" description="Disordered" evidence="3">
    <location>
        <begin position="516"/>
        <end position="537"/>
    </location>
</feature>
<dbReference type="GO" id="GO:0046523">
    <property type="term" value="F:S-methyl-5-thioribose-1-phosphate isomerase activity"/>
    <property type="evidence" value="ECO:0007669"/>
    <property type="project" value="TreeGrafter"/>
</dbReference>
<feature type="compositionally biased region" description="Gly residues" evidence="3">
    <location>
        <begin position="22"/>
        <end position="32"/>
    </location>
</feature>
<feature type="compositionally biased region" description="Low complexity" evidence="3">
    <location>
        <begin position="1"/>
        <end position="21"/>
    </location>
</feature>
<proteinExistence type="inferred from homology"/>
<organism evidence="5 6">
    <name type="scientific">Cytospora schulzeri</name>
    <dbReference type="NCBI Taxonomy" id="448051"/>
    <lineage>
        <taxon>Eukaryota</taxon>
        <taxon>Fungi</taxon>
        <taxon>Dikarya</taxon>
        <taxon>Ascomycota</taxon>
        <taxon>Pezizomycotina</taxon>
        <taxon>Sordariomycetes</taxon>
        <taxon>Sordariomycetidae</taxon>
        <taxon>Diaporthales</taxon>
        <taxon>Cytosporaceae</taxon>
        <taxon>Cytospora</taxon>
    </lineage>
</organism>
<dbReference type="PANTHER" id="PTHR43475:SF3">
    <property type="entry name" value="TRANSLATION INITIATION FACTOR EIF-2B SUBUNIT FAMILY PROTEIN (AFU_ORTHOLOGUE AFUA_2G14290)"/>
    <property type="match status" value="1"/>
</dbReference>
<name>A0A423VFJ6_9PEZI</name>
<dbReference type="GO" id="GO:0019509">
    <property type="term" value="P:L-methionine salvage from methylthioadenosine"/>
    <property type="evidence" value="ECO:0007669"/>
    <property type="project" value="TreeGrafter"/>
</dbReference>
<dbReference type="InterPro" id="IPR000649">
    <property type="entry name" value="IF-2B-related"/>
</dbReference>
<dbReference type="InterPro" id="IPR015797">
    <property type="entry name" value="NUDIX_hydrolase-like_dom_sf"/>
</dbReference>
<keyword evidence="6" id="KW-1185">Reference proteome</keyword>
<dbReference type="CDD" id="cd18872">
    <property type="entry name" value="NUDIX_eIF-2B"/>
    <property type="match status" value="1"/>
</dbReference>
<evidence type="ECO:0000256" key="1">
    <source>
        <dbReference type="ARBA" id="ARBA00007251"/>
    </source>
</evidence>
<dbReference type="Gene3D" id="3.90.79.10">
    <property type="entry name" value="Nucleoside Triphosphate Pyrophosphohydrolase"/>
    <property type="match status" value="1"/>
</dbReference>
<dbReference type="SUPFAM" id="SSF100950">
    <property type="entry name" value="NagB/RpiA/CoA transferase-like"/>
    <property type="match status" value="1"/>
</dbReference>
<evidence type="ECO:0000259" key="4">
    <source>
        <dbReference type="PROSITE" id="PS51462"/>
    </source>
</evidence>
<protein>
    <recommendedName>
        <fullName evidence="4">Nudix hydrolase domain-containing protein</fullName>
    </recommendedName>
</protein>
<dbReference type="SUPFAM" id="SSF55811">
    <property type="entry name" value="Nudix"/>
    <property type="match status" value="1"/>
</dbReference>
<dbReference type="PROSITE" id="PS51462">
    <property type="entry name" value="NUDIX"/>
    <property type="match status" value="1"/>
</dbReference>
<dbReference type="Pfam" id="PF00293">
    <property type="entry name" value="NUDIX"/>
    <property type="match status" value="1"/>
</dbReference>
<evidence type="ECO:0000256" key="3">
    <source>
        <dbReference type="SAM" id="MobiDB-lite"/>
    </source>
</evidence>
<dbReference type="OrthoDB" id="206213at2759"/>
<dbReference type="AlphaFoldDB" id="A0A423VFJ6"/>
<dbReference type="Proteomes" id="UP000283895">
    <property type="component" value="Unassembled WGS sequence"/>
</dbReference>
<comment type="caution">
    <text evidence="5">The sequence shown here is derived from an EMBL/GenBank/DDBJ whole genome shotgun (WGS) entry which is preliminary data.</text>
</comment>
<reference evidence="5 6" key="1">
    <citation type="submission" date="2015-09" db="EMBL/GenBank/DDBJ databases">
        <title>Host preference determinants of Valsa canker pathogens revealed by comparative genomics.</title>
        <authorList>
            <person name="Yin Z."/>
            <person name="Huang L."/>
        </authorList>
    </citation>
    <scope>NUCLEOTIDE SEQUENCE [LARGE SCALE GENOMIC DNA]</scope>
    <source>
        <strain evidence="5 6">03-1</strain>
    </source>
</reference>
<dbReference type="InterPro" id="IPR037171">
    <property type="entry name" value="NagB/RpiA_transferase-like"/>
</dbReference>
<evidence type="ECO:0000313" key="6">
    <source>
        <dbReference type="Proteomes" id="UP000283895"/>
    </source>
</evidence>
<dbReference type="STRING" id="356882.A0A423VFJ6"/>
<dbReference type="InterPro" id="IPR000086">
    <property type="entry name" value="NUDIX_hydrolase_dom"/>
</dbReference>
<dbReference type="PANTHER" id="PTHR43475">
    <property type="entry name" value="METHYLTHIORIBOSE-1-PHOSPHATE ISOMERASE"/>
    <property type="match status" value="1"/>
</dbReference>
<dbReference type="Pfam" id="PF01008">
    <property type="entry name" value="IF-2B"/>
    <property type="match status" value="1"/>
</dbReference>
<sequence length="594" mass="64714">MASTGGSSSNNNNNHNNENNGSGSGSGSGGDNDNGKPPLQKRSVVSSFLYKFIEENGQVKPKVALFKRSGQVRSYQHRWAVISGSIDPDDPSPQAAAWREIQEETTLTRSSLELMRQGKSYVLPDQSVGREWTIYPFAFRLKEEREGGKGERAIKLDWEHETWAWYDPFEIEDSESLGAVPRLAESLRRVWFEKDLGVDAGAVLTNGLDRLKNDHESGARQLAGAALEILRDIILKMDTGQPPEAWWSKIRFASWHIWKNGRESMGAAILSVLLSALKSIEGVIRQHKEQSASEWRDPVVEELDRRIASSSQDAAKAISAAFTSFLQHHFATKVESGRPIRLLTVSESSTITHALRSVITSTDISLDLRVLESRPLFEGVSLSSSLIQAVPSSERSAVQPANEPGQPRKAPAPKLQVTLFTDASSALASEDVDVVLIGADRIAESGAVSNKTGSLPAVLSAKHISPGARTVILSESGKVAPPGAAAAHVVEDNGPTQLVRAWTADFNGERVRNAAGTLPSVPAGEQEHGQSHPDVPLGNNDAVVQVDIRNVLFEWVPPELVDVYVTEQGLWTVADIQKHSETLGIEEERFFGDI</sequence>
<evidence type="ECO:0000313" key="5">
    <source>
        <dbReference type="EMBL" id="ROV89706.1"/>
    </source>
</evidence>
<dbReference type="Gene3D" id="3.40.50.10470">
    <property type="entry name" value="Translation initiation factor eif-2b, domain 2"/>
    <property type="match status" value="1"/>
</dbReference>
<accession>A0A423VFJ6</accession>
<dbReference type="InterPro" id="IPR042529">
    <property type="entry name" value="IF_2B-like_C"/>
</dbReference>
<evidence type="ECO:0000256" key="2">
    <source>
        <dbReference type="RuleBase" id="RU003814"/>
    </source>
</evidence>
<dbReference type="EMBL" id="LKEA01000068">
    <property type="protein sequence ID" value="ROV89706.1"/>
    <property type="molecule type" value="Genomic_DNA"/>
</dbReference>
<gene>
    <name evidence="5" type="ORF">VMCG_10340</name>
</gene>
<comment type="similarity">
    <text evidence="1 2">Belongs to the eIF-2B alpha/beta/delta subunits family.</text>
</comment>
<feature type="region of interest" description="Disordered" evidence="3">
    <location>
        <begin position="1"/>
        <end position="40"/>
    </location>
</feature>
<feature type="domain" description="Nudix hydrolase" evidence="4">
    <location>
        <begin position="40"/>
        <end position="194"/>
    </location>
</feature>